<organism evidence="4 5">
    <name type="scientific">Arabis nemorensis</name>
    <dbReference type="NCBI Taxonomy" id="586526"/>
    <lineage>
        <taxon>Eukaryota</taxon>
        <taxon>Viridiplantae</taxon>
        <taxon>Streptophyta</taxon>
        <taxon>Embryophyta</taxon>
        <taxon>Tracheophyta</taxon>
        <taxon>Spermatophyta</taxon>
        <taxon>Magnoliopsida</taxon>
        <taxon>eudicotyledons</taxon>
        <taxon>Gunneridae</taxon>
        <taxon>Pentapetalae</taxon>
        <taxon>rosids</taxon>
        <taxon>malvids</taxon>
        <taxon>Brassicales</taxon>
        <taxon>Brassicaceae</taxon>
        <taxon>Arabideae</taxon>
        <taxon>Arabis</taxon>
    </lineage>
</organism>
<keyword evidence="5" id="KW-1185">Reference proteome</keyword>
<comment type="caution">
    <text evidence="4">The sequence shown here is derived from an EMBL/GenBank/DDBJ whole genome shotgun (WGS) entry which is preliminary data.</text>
</comment>
<keyword evidence="1" id="KW-0677">Repeat</keyword>
<dbReference type="EMBL" id="CABITT030000005">
    <property type="protein sequence ID" value="VVB05457.1"/>
    <property type="molecule type" value="Genomic_DNA"/>
</dbReference>
<evidence type="ECO:0000313" key="5">
    <source>
        <dbReference type="Proteomes" id="UP000489600"/>
    </source>
</evidence>
<dbReference type="Pfam" id="PF12796">
    <property type="entry name" value="Ank_2"/>
    <property type="match status" value="2"/>
</dbReference>
<dbReference type="GO" id="GO:0005886">
    <property type="term" value="C:plasma membrane"/>
    <property type="evidence" value="ECO:0007669"/>
    <property type="project" value="TreeGrafter"/>
</dbReference>
<feature type="repeat" description="ANK" evidence="3">
    <location>
        <begin position="63"/>
        <end position="85"/>
    </location>
</feature>
<dbReference type="InterPro" id="IPR002110">
    <property type="entry name" value="Ankyrin_rpt"/>
</dbReference>
<dbReference type="AlphaFoldDB" id="A0A565BVP2"/>
<dbReference type="Gene3D" id="1.25.40.20">
    <property type="entry name" value="Ankyrin repeat-containing domain"/>
    <property type="match status" value="1"/>
</dbReference>
<accession>A0A565BVP2</accession>
<dbReference type="Proteomes" id="UP000489600">
    <property type="component" value="Unassembled WGS sequence"/>
</dbReference>
<dbReference type="PROSITE" id="PS50088">
    <property type="entry name" value="ANK_REPEAT"/>
    <property type="match status" value="2"/>
</dbReference>
<evidence type="ECO:0000313" key="4">
    <source>
        <dbReference type="EMBL" id="VVB05457.1"/>
    </source>
</evidence>
<keyword evidence="2 3" id="KW-0040">ANK repeat</keyword>
<dbReference type="PROSITE" id="PS50297">
    <property type="entry name" value="ANK_REP_REGION"/>
    <property type="match status" value="2"/>
</dbReference>
<evidence type="ECO:0000256" key="1">
    <source>
        <dbReference type="ARBA" id="ARBA00022737"/>
    </source>
</evidence>
<dbReference type="OrthoDB" id="1111506at2759"/>
<dbReference type="SUPFAM" id="SSF48403">
    <property type="entry name" value="Ankyrin repeat"/>
    <property type="match status" value="1"/>
</dbReference>
<evidence type="ECO:0000256" key="2">
    <source>
        <dbReference type="ARBA" id="ARBA00023043"/>
    </source>
</evidence>
<sequence length="164" mass="18203">MAPEICNRNDMAGFSRFVEENPSMLEERDEETVLHLATQLGYEALAKKIIELSPSLVSSTNSKGETPLHFAASLGHTSILIMMLKSETQDDEKLAEMMNKEGLTPLHCAAMKGSVEILREFLDKAPSSFNSVTLEKETVFHIAARNKKNEAFIFMAKSANFCTS</sequence>
<proteinExistence type="predicted"/>
<protein>
    <submittedName>
        <fullName evidence="4">Uncharacterized protein</fullName>
    </submittedName>
</protein>
<dbReference type="PANTHER" id="PTHR24186">
    <property type="entry name" value="PROTEIN PHOSPHATASE 1 REGULATORY SUBUNIT"/>
    <property type="match status" value="1"/>
</dbReference>
<dbReference type="SMART" id="SM00248">
    <property type="entry name" value="ANK"/>
    <property type="match status" value="4"/>
</dbReference>
<evidence type="ECO:0000256" key="3">
    <source>
        <dbReference type="PROSITE-ProRule" id="PRU00023"/>
    </source>
</evidence>
<name>A0A565BVP2_9BRAS</name>
<dbReference type="InterPro" id="IPR036770">
    <property type="entry name" value="Ankyrin_rpt-contain_sf"/>
</dbReference>
<dbReference type="PANTHER" id="PTHR24186:SF38">
    <property type="entry name" value="ANKYRIN REPEAT FAMILY PROTEIN"/>
    <property type="match status" value="1"/>
</dbReference>
<feature type="repeat" description="ANK" evidence="3">
    <location>
        <begin position="101"/>
        <end position="124"/>
    </location>
</feature>
<reference evidence="4" key="1">
    <citation type="submission" date="2019-07" db="EMBL/GenBank/DDBJ databases">
        <authorList>
            <person name="Dittberner H."/>
        </authorList>
    </citation>
    <scope>NUCLEOTIDE SEQUENCE [LARGE SCALE GENOMIC DNA]</scope>
</reference>
<gene>
    <name evidence="4" type="ORF">ANE_LOCUS15901</name>
</gene>